<dbReference type="GO" id="GO:0008104">
    <property type="term" value="P:intracellular protein localization"/>
    <property type="evidence" value="ECO:0007669"/>
    <property type="project" value="TreeGrafter"/>
</dbReference>
<feature type="domain" description="PDZ" evidence="6">
    <location>
        <begin position="508"/>
        <end position="582"/>
    </location>
</feature>
<feature type="compositionally biased region" description="Low complexity" evidence="5">
    <location>
        <begin position="128"/>
        <end position="138"/>
    </location>
</feature>
<dbReference type="GO" id="GO:0005912">
    <property type="term" value="C:adherens junction"/>
    <property type="evidence" value="ECO:0007669"/>
    <property type="project" value="TreeGrafter"/>
</dbReference>
<dbReference type="CDD" id="cd06691">
    <property type="entry name" value="PDZ1_Par3-like"/>
    <property type="match status" value="1"/>
</dbReference>
<dbReference type="GO" id="GO:0007155">
    <property type="term" value="P:cell adhesion"/>
    <property type="evidence" value="ECO:0007669"/>
    <property type="project" value="TreeGrafter"/>
</dbReference>
<feature type="compositionally biased region" description="Basic and acidic residues" evidence="5">
    <location>
        <begin position="1058"/>
        <end position="1080"/>
    </location>
</feature>
<feature type="region of interest" description="Disordered" evidence="5">
    <location>
        <begin position="118"/>
        <end position="138"/>
    </location>
</feature>
<dbReference type="GeneTree" id="ENSGT00950000183214"/>
<evidence type="ECO:0000313" key="8">
    <source>
        <dbReference type="Proteomes" id="UP000261560"/>
    </source>
</evidence>
<feature type="region of interest" description="Disordered" evidence="5">
    <location>
        <begin position="953"/>
        <end position="1405"/>
    </location>
</feature>
<dbReference type="GO" id="GO:0035091">
    <property type="term" value="F:phosphatidylinositol binding"/>
    <property type="evidence" value="ECO:0007669"/>
    <property type="project" value="TreeGrafter"/>
</dbReference>
<feature type="compositionally biased region" description="Polar residues" evidence="5">
    <location>
        <begin position="1166"/>
        <end position="1175"/>
    </location>
</feature>
<feature type="compositionally biased region" description="Low complexity" evidence="5">
    <location>
        <begin position="1245"/>
        <end position="1254"/>
    </location>
</feature>
<feature type="compositionally biased region" description="Basic and acidic residues" evidence="5">
    <location>
        <begin position="1334"/>
        <end position="1351"/>
    </location>
</feature>
<dbReference type="GO" id="GO:0051301">
    <property type="term" value="P:cell division"/>
    <property type="evidence" value="ECO:0007669"/>
    <property type="project" value="UniProtKB-KW"/>
</dbReference>
<proteinExistence type="inferred from homology"/>
<sequence>MRTASSSPIQLLSAIPPKTSPVTSSSLSAPEKTDIDHHGSRSASILNGALAPYLLFDHGVVVVDVLKGHQAREHQHKDANYWLQVHRLEHGDGGILDLDDVLCDVADDKDRLIAFYDEQEPHHGGDGTSASSTGTQSPDLFAADLSAGSGASAFQPYQATSEIEVTPSALRTNMPLHVRRSSDPALLTVNGPFSAVESRVQTEETPSRKTPTRWSTTAGFLKARHCSGTNSLERKGKGLDTYRSLPRDAGTWANQREFQRETARSSLSANHPMVDRWLERQEQEETREEENGRIEPVGRADSCMEHTPIRSLEDIVKVVEVSNDGGPLGIHVVPFSGRDRRTLGLLVKRLEKGGKAEQQGLFQENDCIVRINNGDLRNIRFEQAQNMFRQAMRSPVIMFHVVPSSMKVHYEQISHAERNPSFSSGRYSPNFAAGGAGPNADQHRMSRHGSQSHPHPHLHPDPTDSYPPPTHPAVSAAKPPTGQTHSPQKGLNSTLTSGYTKKVGRRLNIQLKKGPEGLGFSITSRDVPIGGSAPIYVKNILPRGAAIQDGRLKAGDRLLEVNGVDLNGRTQEEVVALLRATPMGGAVGLLVLRQEDAFLPREVSAEPQMQCSNDLKTEEDELVLTPDGTREFLTFEIPLSDSGSAGLGVSVKGNRSKENHADLGIFVKSIINGGAACKDGRLRVNDQLIAVNGESLLGKTNQDAMETLRKSMSTEGNKRGMIQLIVARRVAKRNEEPPGSPPPSDQTVNTSLDDHERRISHSLYGGLEGLDENLMPRPGMIPRTIGNYQLSPTVNMPQDDTVIIEDDRPPLLPPHLSDHSSSSSHDDVGFAADGIPAWAKELPAQNDGPLSPDENHPDGAFQREGFGRQSMSEKRTKQFGDAAQLEIIKTRKSKSMDLGSSTKDVGPSLGLKKSSSLESLQTAVAEVTLNGDLPFHRPRPRIIRGRGCNESFRAAIDKSYDRPAAVEDDDEGMETLEEDTEESSRSGRDSVSTVADQTPLSGTDKPLVNGTNRTKEEKKKDKGGKEKKKPDGGKEKEKGKPKKGMLKGLGDMFRFGKYRKDERPGEKVDRKGSNKWKPEEMQASDEETMKMRLEQERIQAKTRELRERQARERDYAEILDTSRSPERPSDDHYSAAASPLHCSVDSRPHSPRDDHPHFHHQHQHSDASLYSQLGKSRSERPPSTDSNRLTPSNHDRIQRLRQEFQQAQNVPDDPDDRRRTYSFEQSWSNVNSNGPSGYSQPGRHSVSVEVQMQRQRQEERDSFAQQQRQYSSLPRQPRKNPSTISQDSWDKAYPPGEGFQTAKDNPRYSSYQGSRNGYPGGGGVNARVLLEAQELLRQEQRRREQEAKGKLMQESGGKSSYDGYAVHLKDPASPKGPYRHDVPPSPSQLARLNRLGSEKGRLFYS</sequence>
<dbReference type="InterPro" id="IPR036034">
    <property type="entry name" value="PDZ_sf"/>
</dbReference>
<feature type="compositionally biased region" description="Basic and acidic residues" evidence="5">
    <location>
        <begin position="1123"/>
        <end position="1133"/>
    </location>
</feature>
<dbReference type="GO" id="GO:0005938">
    <property type="term" value="C:cell cortex"/>
    <property type="evidence" value="ECO:0007669"/>
    <property type="project" value="TreeGrafter"/>
</dbReference>
<dbReference type="GO" id="GO:0000226">
    <property type="term" value="P:microtubule cytoskeleton organization"/>
    <property type="evidence" value="ECO:0007669"/>
    <property type="project" value="TreeGrafter"/>
</dbReference>
<reference evidence="7" key="2">
    <citation type="submission" date="2025-09" db="UniProtKB">
        <authorList>
            <consortium name="Ensembl"/>
        </authorList>
    </citation>
    <scope>IDENTIFICATION</scope>
</reference>
<dbReference type="InterPro" id="IPR021922">
    <property type="entry name" value="Par3/HAL_N"/>
</dbReference>
<organism evidence="7 8">
    <name type="scientific">Oryzias melastigma</name>
    <name type="common">Marine medaka</name>
    <dbReference type="NCBI Taxonomy" id="30732"/>
    <lineage>
        <taxon>Eukaryota</taxon>
        <taxon>Metazoa</taxon>
        <taxon>Chordata</taxon>
        <taxon>Craniata</taxon>
        <taxon>Vertebrata</taxon>
        <taxon>Euteleostomi</taxon>
        <taxon>Actinopterygii</taxon>
        <taxon>Neopterygii</taxon>
        <taxon>Teleostei</taxon>
        <taxon>Neoteleostei</taxon>
        <taxon>Acanthomorphata</taxon>
        <taxon>Ovalentaria</taxon>
        <taxon>Atherinomorphae</taxon>
        <taxon>Beloniformes</taxon>
        <taxon>Adrianichthyidae</taxon>
        <taxon>Oryziinae</taxon>
        <taxon>Oryzias</taxon>
    </lineage>
</organism>
<feature type="compositionally biased region" description="Acidic residues" evidence="5">
    <location>
        <begin position="966"/>
        <end position="981"/>
    </location>
</feature>
<dbReference type="InterPro" id="IPR052213">
    <property type="entry name" value="PAR3"/>
</dbReference>
<feature type="compositionally biased region" description="Polar residues" evidence="5">
    <location>
        <begin position="481"/>
        <end position="499"/>
    </location>
</feature>
<dbReference type="GO" id="GO:0043296">
    <property type="term" value="C:apical junction complex"/>
    <property type="evidence" value="ECO:0007669"/>
    <property type="project" value="TreeGrafter"/>
</dbReference>
<feature type="domain" description="PDZ" evidence="6">
    <location>
        <begin position="315"/>
        <end position="391"/>
    </location>
</feature>
<feature type="region of interest" description="Disordered" evidence="5">
    <location>
        <begin position="732"/>
        <end position="751"/>
    </location>
</feature>
<dbReference type="CDD" id="cd23059">
    <property type="entry name" value="PDZ3_Par3-like"/>
    <property type="match status" value="1"/>
</dbReference>
<feature type="compositionally biased region" description="Basic and acidic residues" evidence="5">
    <location>
        <begin position="955"/>
        <end position="965"/>
    </location>
</feature>
<dbReference type="Gene3D" id="2.30.42.10">
    <property type="match status" value="3"/>
</dbReference>
<feature type="region of interest" description="Disordered" evidence="5">
    <location>
        <begin position="842"/>
        <end position="878"/>
    </location>
</feature>
<evidence type="ECO:0000256" key="1">
    <source>
        <dbReference type="ARBA" id="ARBA00005358"/>
    </source>
</evidence>
<accession>A0A3B3CZR7</accession>
<reference evidence="7" key="1">
    <citation type="submission" date="2025-08" db="UniProtKB">
        <authorList>
            <consortium name="Ensembl"/>
        </authorList>
    </citation>
    <scope>IDENTIFICATION</scope>
</reference>
<feature type="domain" description="PDZ" evidence="6">
    <location>
        <begin position="636"/>
        <end position="711"/>
    </location>
</feature>
<evidence type="ECO:0000256" key="5">
    <source>
        <dbReference type="SAM" id="MobiDB-lite"/>
    </source>
</evidence>
<feature type="compositionally biased region" description="Basic and acidic residues" evidence="5">
    <location>
        <begin position="1396"/>
        <end position="1405"/>
    </location>
</feature>
<dbReference type="Pfam" id="PF12053">
    <property type="entry name" value="Par3_HAL_N_term"/>
    <property type="match status" value="1"/>
</dbReference>
<dbReference type="FunFam" id="2.30.42.10:FF:000078">
    <property type="entry name" value="Partitioning defective 3 homolog B"/>
    <property type="match status" value="1"/>
</dbReference>
<feature type="compositionally biased region" description="Basic and acidic residues" evidence="5">
    <location>
        <begin position="1367"/>
        <end position="1382"/>
    </location>
</feature>
<feature type="region of interest" description="Disordered" evidence="5">
    <location>
        <begin position="419"/>
        <end position="499"/>
    </location>
</feature>
<keyword evidence="3" id="KW-0677">Repeat</keyword>
<dbReference type="GO" id="GO:0030010">
    <property type="term" value="P:establishment of cell polarity"/>
    <property type="evidence" value="ECO:0007669"/>
    <property type="project" value="TreeGrafter"/>
</dbReference>
<keyword evidence="4" id="KW-0131">Cell cycle</keyword>
<dbReference type="GO" id="GO:0045197">
    <property type="term" value="P:establishment or maintenance of epithelial cell apical/basal polarity"/>
    <property type="evidence" value="ECO:0007669"/>
    <property type="project" value="TreeGrafter"/>
</dbReference>
<dbReference type="FunFam" id="2.30.42.10:FF:000011">
    <property type="entry name" value="partitioning defective 3 homolog isoform X1"/>
    <property type="match status" value="1"/>
</dbReference>
<dbReference type="GO" id="GO:0016324">
    <property type="term" value="C:apical plasma membrane"/>
    <property type="evidence" value="ECO:0007669"/>
    <property type="project" value="TreeGrafter"/>
</dbReference>
<feature type="region of interest" description="Disordered" evidence="5">
    <location>
        <begin position="894"/>
        <end position="915"/>
    </location>
</feature>
<dbReference type="Ensembl" id="ENSOMET00000013135.1">
    <property type="protein sequence ID" value="ENSOMEP00000023086.1"/>
    <property type="gene ID" value="ENSOMEG00000003071.1"/>
</dbReference>
<dbReference type="Gene3D" id="3.10.20.90">
    <property type="entry name" value="Phosphatidylinositol 3-kinase Catalytic Subunit, Chain A, domain 1"/>
    <property type="match status" value="1"/>
</dbReference>
<feature type="compositionally biased region" description="Basic and acidic residues" evidence="5">
    <location>
        <begin position="1193"/>
        <end position="1202"/>
    </location>
</feature>
<evidence type="ECO:0000313" key="7">
    <source>
        <dbReference type="Ensembl" id="ENSOMEP00000023086.1"/>
    </source>
</evidence>
<feature type="compositionally biased region" description="Polar residues" evidence="5">
    <location>
        <begin position="1183"/>
        <end position="1192"/>
    </location>
</feature>
<dbReference type="SUPFAM" id="SSF50156">
    <property type="entry name" value="PDZ domain-like"/>
    <property type="match status" value="3"/>
</dbReference>
<feature type="compositionally biased region" description="Basic and acidic residues" evidence="5">
    <location>
        <begin position="1013"/>
        <end position="1038"/>
    </location>
</feature>
<dbReference type="PANTHER" id="PTHR16484:SF10">
    <property type="entry name" value="PARTITIONING DEFECTIVE 3 HOMOLOG"/>
    <property type="match status" value="1"/>
</dbReference>
<evidence type="ECO:0000256" key="2">
    <source>
        <dbReference type="ARBA" id="ARBA00022618"/>
    </source>
</evidence>
<feature type="compositionally biased region" description="Polar residues" evidence="5">
    <location>
        <begin position="1"/>
        <end position="10"/>
    </location>
</feature>
<feature type="compositionally biased region" description="Polar residues" evidence="5">
    <location>
        <begin position="1263"/>
        <end position="1287"/>
    </location>
</feature>
<dbReference type="SMART" id="SM00228">
    <property type="entry name" value="PDZ"/>
    <property type="match status" value="3"/>
</dbReference>
<feature type="compositionally biased region" description="Polar residues" evidence="5">
    <location>
        <begin position="989"/>
        <end position="1001"/>
    </location>
</feature>
<dbReference type="GO" id="GO:0051660">
    <property type="term" value="P:establishment of centrosome localization"/>
    <property type="evidence" value="ECO:0007669"/>
    <property type="project" value="TreeGrafter"/>
</dbReference>
<dbReference type="Proteomes" id="UP000261560">
    <property type="component" value="Unplaced"/>
</dbReference>
<evidence type="ECO:0000256" key="3">
    <source>
        <dbReference type="ARBA" id="ARBA00022737"/>
    </source>
</evidence>
<feature type="compositionally biased region" description="Basic and acidic residues" evidence="5">
    <location>
        <begin position="1144"/>
        <end position="1156"/>
    </location>
</feature>
<dbReference type="Pfam" id="PF00595">
    <property type="entry name" value="PDZ"/>
    <property type="match status" value="3"/>
</dbReference>
<dbReference type="InterPro" id="IPR001478">
    <property type="entry name" value="PDZ"/>
</dbReference>
<comment type="similarity">
    <text evidence="1">Belongs to the PAR3 family.</text>
</comment>
<dbReference type="CDD" id="cd23058">
    <property type="entry name" value="PDZ2_Par3-like"/>
    <property type="match status" value="1"/>
</dbReference>
<evidence type="ECO:0000259" key="6">
    <source>
        <dbReference type="PROSITE" id="PS50106"/>
    </source>
</evidence>
<name>A0A3B3CZR7_ORYME</name>
<protein>
    <submittedName>
        <fullName evidence="7">Par-3 family cell polarity regulator alpha, b</fullName>
    </submittedName>
</protein>
<keyword evidence="8" id="KW-1185">Reference proteome</keyword>
<feature type="region of interest" description="Disordered" evidence="5">
    <location>
        <begin position="1"/>
        <end position="40"/>
    </location>
</feature>
<evidence type="ECO:0000256" key="4">
    <source>
        <dbReference type="ARBA" id="ARBA00023306"/>
    </source>
</evidence>
<keyword evidence="2" id="KW-0132">Cell division</keyword>
<dbReference type="PANTHER" id="PTHR16484">
    <property type="entry name" value="PARTITIONING DEFECTIVE 3 RELATED"/>
    <property type="match status" value="1"/>
</dbReference>
<feature type="compositionally biased region" description="Basic and acidic residues" evidence="5">
    <location>
        <begin position="1087"/>
        <end position="1116"/>
    </location>
</feature>
<feature type="compositionally biased region" description="Polar residues" evidence="5">
    <location>
        <begin position="1222"/>
        <end position="1239"/>
    </location>
</feature>
<dbReference type="PROSITE" id="PS50106">
    <property type="entry name" value="PDZ"/>
    <property type="match status" value="3"/>
</dbReference>